<sequence length="87" mass="9581">MYCSFVILCFTCGECRSVVSIITENASTYTVSALAKSVLFGLQSQYREANFSISRSIFCASPGNRKPSRKWRKAATMSSSAKFIASM</sequence>
<organism evidence="1">
    <name type="scientific">Anopheles triannulatus</name>
    <dbReference type="NCBI Taxonomy" id="58253"/>
    <lineage>
        <taxon>Eukaryota</taxon>
        <taxon>Metazoa</taxon>
        <taxon>Ecdysozoa</taxon>
        <taxon>Arthropoda</taxon>
        <taxon>Hexapoda</taxon>
        <taxon>Insecta</taxon>
        <taxon>Pterygota</taxon>
        <taxon>Neoptera</taxon>
        <taxon>Endopterygota</taxon>
        <taxon>Diptera</taxon>
        <taxon>Nematocera</taxon>
        <taxon>Culicoidea</taxon>
        <taxon>Culicidae</taxon>
        <taxon>Anophelinae</taxon>
        <taxon>Anopheles</taxon>
    </lineage>
</organism>
<evidence type="ECO:0000313" key="1">
    <source>
        <dbReference type="EMBL" id="MBW47720.1"/>
    </source>
</evidence>
<reference evidence="1" key="1">
    <citation type="submission" date="2018-01" db="EMBL/GenBank/DDBJ databases">
        <title>An insight into the sialome of Amazonian anophelines.</title>
        <authorList>
            <person name="Ribeiro J.M."/>
            <person name="Scarpassa V."/>
            <person name="Calvo E."/>
        </authorList>
    </citation>
    <scope>NUCLEOTIDE SEQUENCE</scope>
    <source>
        <tissue evidence="1">Salivary glands</tissue>
    </source>
</reference>
<protein>
    <submittedName>
        <fullName evidence="1">Putative secreted protein</fullName>
    </submittedName>
</protein>
<name>A0A2M4B3Y0_9DIPT</name>
<dbReference type="AlphaFoldDB" id="A0A2M4B3Y0"/>
<proteinExistence type="predicted"/>
<dbReference type="EMBL" id="GGFK01014399">
    <property type="protein sequence ID" value="MBW47720.1"/>
    <property type="molecule type" value="Transcribed_RNA"/>
</dbReference>
<accession>A0A2M4B3Y0</accession>